<accession>A0A1E5QQR5</accession>
<name>A0A1E5QQR5_9CYAN</name>
<sequence length="370" mass="42021">MQYQVGGSLARDAPSYVDRQADRDLCTALQQGQFCYVFTARQMGKTSLLVRTYYHLRQQGYCCAVLDCTAIGGEQATPLQWYKGMLKDLWRGLPALRTFDLQSWWKQQQDLSFPQRLSQFFGEVLLPTLADRPIVILIDEIESLLNLPFAVDDFFAVLRSCYDRRSLAPDYHRLNFAIFGVTTPHNLASDRPSTLFTEGRAIALNDFTPTQAQPLAQGLAPFTPHPHLLLAEILKWTNGQPFLTQKLCQIAIAASPDSQITLRAVSAPEIASWVETLVRDRLLYNWQWQDEPQHLKTIRDRLLLASANQERRIHLYNQVLHSPLQIAATPSSECTELLLSGLVVAEAGYLRVKNPIYAQIFNTAWIESQL</sequence>
<gene>
    <name evidence="1" type="ORF">BH720_01860</name>
</gene>
<reference evidence="1" key="1">
    <citation type="submission" date="2016-09" db="EMBL/GenBank/DDBJ databases">
        <title>Draft genome of thermotolerant cyanobacterium Desertifilum sp. strain IPPAS B-1220.</title>
        <authorList>
            <person name="Sinetova M.A."/>
            <person name="Bolakhan K."/>
            <person name="Zayadan B.K."/>
            <person name="Mironov K.S."/>
            <person name="Ustinova V."/>
            <person name="Kupriyanova E.V."/>
            <person name="Sidorov R.A."/>
            <person name="Skrypnik A.N."/>
            <person name="Gogoleva N.E."/>
            <person name="Gogolev Y.V."/>
            <person name="Los D.A."/>
        </authorList>
    </citation>
    <scope>NUCLEOTIDE SEQUENCE [LARGE SCALE GENOMIC DNA]</scope>
    <source>
        <strain evidence="1">IPPAS B-1220</strain>
    </source>
</reference>
<dbReference type="SUPFAM" id="SSF52540">
    <property type="entry name" value="P-loop containing nucleoside triphosphate hydrolases"/>
    <property type="match status" value="1"/>
</dbReference>
<evidence type="ECO:0000313" key="1">
    <source>
        <dbReference type="EMBL" id="OEJ76961.1"/>
    </source>
</evidence>
<dbReference type="InterPro" id="IPR027417">
    <property type="entry name" value="P-loop_NTPase"/>
</dbReference>
<comment type="caution">
    <text evidence="1">The sequence shown here is derived from an EMBL/GenBank/DDBJ whole genome shotgun (WGS) entry which is preliminary data.</text>
</comment>
<dbReference type="Pfam" id="PF14516">
    <property type="entry name" value="AAA_35"/>
    <property type="match status" value="1"/>
</dbReference>
<proteinExistence type="predicted"/>
<dbReference type="AlphaFoldDB" id="A0A1E5QQR5"/>
<dbReference type="STRING" id="1781255.BH720_01860"/>
<dbReference type="OrthoDB" id="434800at2"/>
<dbReference type="Gene3D" id="3.40.50.300">
    <property type="entry name" value="P-loop containing nucleotide triphosphate hydrolases"/>
    <property type="match status" value="1"/>
</dbReference>
<organism evidence="1">
    <name type="scientific">Desertifilum tharense IPPAS B-1220</name>
    <dbReference type="NCBI Taxonomy" id="1781255"/>
    <lineage>
        <taxon>Bacteria</taxon>
        <taxon>Bacillati</taxon>
        <taxon>Cyanobacteriota</taxon>
        <taxon>Cyanophyceae</taxon>
        <taxon>Desertifilales</taxon>
        <taxon>Desertifilaceae</taxon>
        <taxon>Desertifilum</taxon>
    </lineage>
</organism>
<protein>
    <submittedName>
        <fullName evidence="1">Uncharacterized protein</fullName>
    </submittedName>
</protein>
<dbReference type="EMBL" id="MJGC01000022">
    <property type="protein sequence ID" value="OEJ76961.1"/>
    <property type="molecule type" value="Genomic_DNA"/>
</dbReference>
<dbReference type="RefSeq" id="WP_069965448.1">
    <property type="nucleotide sequence ID" value="NZ_CM124774.1"/>
</dbReference>